<keyword evidence="1" id="KW-0732">Signal</keyword>
<sequence length="57" mass="6404">MLKGNETCNLLLIFWITNLITASSRTRRGMNLIAAWDGFSGLCEFVYTSTCSSRRAL</sequence>
<feature type="chain" id="PRO_5002432000" evidence="1">
    <location>
        <begin position="23"/>
        <end position="57"/>
    </location>
</feature>
<accession>A0A0E9RNA6</accession>
<organism evidence="2">
    <name type="scientific">Anguilla anguilla</name>
    <name type="common">European freshwater eel</name>
    <name type="synonym">Muraena anguilla</name>
    <dbReference type="NCBI Taxonomy" id="7936"/>
    <lineage>
        <taxon>Eukaryota</taxon>
        <taxon>Metazoa</taxon>
        <taxon>Chordata</taxon>
        <taxon>Craniata</taxon>
        <taxon>Vertebrata</taxon>
        <taxon>Euteleostomi</taxon>
        <taxon>Actinopterygii</taxon>
        <taxon>Neopterygii</taxon>
        <taxon>Teleostei</taxon>
        <taxon>Anguilliformes</taxon>
        <taxon>Anguillidae</taxon>
        <taxon>Anguilla</taxon>
    </lineage>
</organism>
<proteinExistence type="predicted"/>
<reference evidence="2" key="1">
    <citation type="submission" date="2014-11" db="EMBL/GenBank/DDBJ databases">
        <authorList>
            <person name="Amaro Gonzalez C."/>
        </authorList>
    </citation>
    <scope>NUCLEOTIDE SEQUENCE</scope>
</reference>
<reference evidence="2" key="2">
    <citation type="journal article" date="2015" name="Fish Shellfish Immunol.">
        <title>Early steps in the European eel (Anguilla anguilla)-Vibrio vulnificus interaction in the gills: Role of the RtxA13 toxin.</title>
        <authorList>
            <person name="Callol A."/>
            <person name="Pajuelo D."/>
            <person name="Ebbesson L."/>
            <person name="Teles M."/>
            <person name="MacKenzie S."/>
            <person name="Amaro C."/>
        </authorList>
    </citation>
    <scope>NUCLEOTIDE SEQUENCE</scope>
</reference>
<dbReference type="EMBL" id="GBXM01078749">
    <property type="protein sequence ID" value="JAH29828.1"/>
    <property type="molecule type" value="Transcribed_RNA"/>
</dbReference>
<feature type="signal peptide" evidence="1">
    <location>
        <begin position="1"/>
        <end position="22"/>
    </location>
</feature>
<name>A0A0E9RNA6_ANGAN</name>
<evidence type="ECO:0000313" key="2">
    <source>
        <dbReference type="EMBL" id="JAH29828.1"/>
    </source>
</evidence>
<evidence type="ECO:0000256" key="1">
    <source>
        <dbReference type="SAM" id="SignalP"/>
    </source>
</evidence>
<dbReference type="AlphaFoldDB" id="A0A0E9RNA6"/>
<protein>
    <submittedName>
        <fullName evidence="2">Uncharacterized protein</fullName>
    </submittedName>
</protein>